<dbReference type="InterPro" id="IPR008145">
    <property type="entry name" value="GK/Ca_channel_bsu"/>
</dbReference>
<dbReference type="Gene3D" id="3.30.63.10">
    <property type="entry name" value="Guanylate Kinase phosphate binding domain"/>
    <property type="match status" value="1"/>
</dbReference>
<feature type="binding site" evidence="11">
    <location>
        <begin position="11"/>
        <end position="18"/>
    </location>
    <ligand>
        <name>ATP</name>
        <dbReference type="ChEBI" id="CHEBI:30616"/>
    </ligand>
</feature>
<dbReference type="GO" id="GO:0004385">
    <property type="term" value="F:GMP kinase activity"/>
    <property type="evidence" value="ECO:0007669"/>
    <property type="project" value="UniProtKB-EC"/>
</dbReference>
<comment type="function">
    <text evidence="1 11">Essential for recycling GMP and indirectly, cGMP.</text>
</comment>
<comment type="catalytic activity">
    <reaction evidence="10 11">
        <text>GMP + ATP = GDP + ADP</text>
        <dbReference type="Rhea" id="RHEA:20780"/>
        <dbReference type="ChEBI" id="CHEBI:30616"/>
        <dbReference type="ChEBI" id="CHEBI:58115"/>
        <dbReference type="ChEBI" id="CHEBI:58189"/>
        <dbReference type="ChEBI" id="CHEBI:456216"/>
        <dbReference type="EC" id="2.7.4.8"/>
    </reaction>
</comment>
<feature type="domain" description="Guanylate kinase-like" evidence="12">
    <location>
        <begin position="4"/>
        <end position="182"/>
    </location>
</feature>
<evidence type="ECO:0000256" key="2">
    <source>
        <dbReference type="ARBA" id="ARBA00005790"/>
    </source>
</evidence>
<sequence>MSKGLLIVLSGPSGVGKGTVCTALRKRVPELIYSVSATTRQPRLGEENGVNYFFKSQEQFLDMIEKDQLLEHAEYVGNYYGTPRDFVEETLNSGKDIILEIEVQGALKVKEKFPEGIFVFLLPPSLDELKDRIQGRGTENQATIEHRMSVAEQEISLLQQYDYAVVNDEIDLACKRIESIIIAEHCKINSKSK</sequence>
<dbReference type="Pfam" id="PF00625">
    <property type="entry name" value="Guanylate_kin"/>
    <property type="match status" value="1"/>
</dbReference>
<keyword evidence="8 11" id="KW-0067">ATP-binding</keyword>
<dbReference type="PROSITE" id="PS50052">
    <property type="entry name" value="GUANYLATE_KINASE_2"/>
    <property type="match status" value="1"/>
</dbReference>
<evidence type="ECO:0000256" key="9">
    <source>
        <dbReference type="ARBA" id="ARBA00030128"/>
    </source>
</evidence>
<accession>A0ABW3PR31</accession>
<protein>
    <recommendedName>
        <fullName evidence="4 11">Guanylate kinase</fullName>
        <ecNumber evidence="3 11">2.7.4.8</ecNumber>
    </recommendedName>
    <alternativeName>
        <fullName evidence="9 11">GMP kinase</fullName>
    </alternativeName>
</protein>
<keyword evidence="6 11" id="KW-0547">Nucleotide-binding</keyword>
<dbReference type="NCBIfam" id="TIGR03263">
    <property type="entry name" value="guanyl_kin"/>
    <property type="match status" value="1"/>
</dbReference>
<dbReference type="InterPro" id="IPR017665">
    <property type="entry name" value="Guanylate_kinase"/>
</dbReference>
<dbReference type="EC" id="2.7.4.8" evidence="3 11"/>
<evidence type="ECO:0000256" key="10">
    <source>
        <dbReference type="ARBA" id="ARBA00048594"/>
    </source>
</evidence>
<keyword evidence="11" id="KW-0963">Cytoplasm</keyword>
<comment type="caution">
    <text evidence="13">The sequence shown here is derived from an EMBL/GenBank/DDBJ whole genome shotgun (WGS) entry which is preliminary data.</text>
</comment>
<evidence type="ECO:0000259" key="12">
    <source>
        <dbReference type="PROSITE" id="PS50052"/>
    </source>
</evidence>
<keyword evidence="5 11" id="KW-0808">Transferase</keyword>
<keyword evidence="7 11" id="KW-0418">Kinase</keyword>
<dbReference type="PROSITE" id="PS00856">
    <property type="entry name" value="GUANYLATE_KINASE_1"/>
    <property type="match status" value="1"/>
</dbReference>
<dbReference type="InterPro" id="IPR027417">
    <property type="entry name" value="P-loop_NTPase"/>
</dbReference>
<dbReference type="InterPro" id="IPR008144">
    <property type="entry name" value="Guanylate_kin-like_dom"/>
</dbReference>
<dbReference type="EMBL" id="JBHTKX010000001">
    <property type="protein sequence ID" value="MFD1126875.1"/>
    <property type="molecule type" value="Genomic_DNA"/>
</dbReference>
<dbReference type="InterPro" id="IPR020590">
    <property type="entry name" value="Guanylate_kinase_CS"/>
</dbReference>
<dbReference type="PANTHER" id="PTHR23117:SF13">
    <property type="entry name" value="GUANYLATE KINASE"/>
    <property type="match status" value="1"/>
</dbReference>
<comment type="subcellular location">
    <subcellularLocation>
        <location evidence="11">Cytoplasm</location>
    </subcellularLocation>
</comment>
<evidence type="ECO:0000256" key="7">
    <source>
        <dbReference type="ARBA" id="ARBA00022777"/>
    </source>
</evidence>
<dbReference type="PANTHER" id="PTHR23117">
    <property type="entry name" value="GUANYLATE KINASE-RELATED"/>
    <property type="match status" value="1"/>
</dbReference>
<dbReference type="Proteomes" id="UP001597169">
    <property type="component" value="Unassembled WGS sequence"/>
</dbReference>
<dbReference type="RefSeq" id="WP_091158370.1">
    <property type="nucleotide sequence ID" value="NZ_JBHTKX010000001.1"/>
</dbReference>
<evidence type="ECO:0000256" key="1">
    <source>
        <dbReference type="ARBA" id="ARBA00003531"/>
    </source>
</evidence>
<evidence type="ECO:0000256" key="5">
    <source>
        <dbReference type="ARBA" id="ARBA00022679"/>
    </source>
</evidence>
<evidence type="ECO:0000313" key="13">
    <source>
        <dbReference type="EMBL" id="MFD1126875.1"/>
    </source>
</evidence>
<dbReference type="SUPFAM" id="SSF52540">
    <property type="entry name" value="P-loop containing nucleoside triphosphate hydrolases"/>
    <property type="match status" value="1"/>
</dbReference>
<organism evidence="13 14">
    <name type="scientific">Paenibacillus provencensis</name>
    <dbReference type="NCBI Taxonomy" id="441151"/>
    <lineage>
        <taxon>Bacteria</taxon>
        <taxon>Bacillati</taxon>
        <taxon>Bacillota</taxon>
        <taxon>Bacilli</taxon>
        <taxon>Bacillales</taxon>
        <taxon>Paenibacillaceae</taxon>
        <taxon>Paenibacillus</taxon>
    </lineage>
</organism>
<comment type="similarity">
    <text evidence="2 11">Belongs to the guanylate kinase family.</text>
</comment>
<gene>
    <name evidence="11 13" type="primary">gmk</name>
    <name evidence="13" type="ORF">ACFQ3J_01680</name>
</gene>
<reference evidence="14" key="1">
    <citation type="journal article" date="2019" name="Int. J. Syst. Evol. Microbiol.">
        <title>The Global Catalogue of Microorganisms (GCM) 10K type strain sequencing project: providing services to taxonomists for standard genome sequencing and annotation.</title>
        <authorList>
            <consortium name="The Broad Institute Genomics Platform"/>
            <consortium name="The Broad Institute Genome Sequencing Center for Infectious Disease"/>
            <person name="Wu L."/>
            <person name="Ma J."/>
        </authorList>
    </citation>
    <scope>NUCLEOTIDE SEQUENCE [LARGE SCALE GENOMIC DNA]</scope>
    <source>
        <strain evidence="14">CCUG 53519</strain>
    </source>
</reference>
<evidence type="ECO:0000256" key="3">
    <source>
        <dbReference type="ARBA" id="ARBA00012961"/>
    </source>
</evidence>
<evidence type="ECO:0000256" key="8">
    <source>
        <dbReference type="ARBA" id="ARBA00022840"/>
    </source>
</evidence>
<evidence type="ECO:0000313" key="14">
    <source>
        <dbReference type="Proteomes" id="UP001597169"/>
    </source>
</evidence>
<evidence type="ECO:0000256" key="4">
    <source>
        <dbReference type="ARBA" id="ARBA00016296"/>
    </source>
</evidence>
<dbReference type="Gene3D" id="3.40.50.300">
    <property type="entry name" value="P-loop containing nucleotide triphosphate hydrolases"/>
    <property type="match status" value="1"/>
</dbReference>
<evidence type="ECO:0000256" key="11">
    <source>
        <dbReference type="HAMAP-Rule" id="MF_00328"/>
    </source>
</evidence>
<keyword evidence="14" id="KW-1185">Reference proteome</keyword>
<name>A0ABW3PR31_9BACL</name>
<dbReference type="SMART" id="SM00072">
    <property type="entry name" value="GuKc"/>
    <property type="match status" value="1"/>
</dbReference>
<dbReference type="HAMAP" id="MF_00328">
    <property type="entry name" value="Guanylate_kinase"/>
    <property type="match status" value="1"/>
</dbReference>
<dbReference type="CDD" id="cd00071">
    <property type="entry name" value="GMPK"/>
    <property type="match status" value="1"/>
</dbReference>
<evidence type="ECO:0000256" key="6">
    <source>
        <dbReference type="ARBA" id="ARBA00022741"/>
    </source>
</evidence>
<proteinExistence type="inferred from homology"/>